<accession>A0A0F0H987</accession>
<gene>
    <name evidence="2" type="ORF">UK23_06885</name>
</gene>
<dbReference type="PATRIC" id="fig|68170.10.peg.7482"/>
<proteinExistence type="predicted"/>
<name>A0A0F0H987_LENAE</name>
<organism evidence="2 3">
    <name type="scientific">Lentzea aerocolonigenes</name>
    <name type="common">Lechevalieria aerocolonigenes</name>
    <name type="synonym">Saccharothrix aerocolonigenes</name>
    <dbReference type="NCBI Taxonomy" id="68170"/>
    <lineage>
        <taxon>Bacteria</taxon>
        <taxon>Bacillati</taxon>
        <taxon>Actinomycetota</taxon>
        <taxon>Actinomycetes</taxon>
        <taxon>Pseudonocardiales</taxon>
        <taxon>Pseudonocardiaceae</taxon>
        <taxon>Lentzea</taxon>
    </lineage>
</organism>
<reference evidence="2 3" key="1">
    <citation type="submission" date="2015-02" db="EMBL/GenBank/DDBJ databases">
        <authorList>
            <person name="Ju K.-S."/>
            <person name="Doroghazi J.R."/>
            <person name="Metcalf W."/>
        </authorList>
    </citation>
    <scope>NUCLEOTIDE SEQUENCE [LARGE SCALE GENOMIC DNA]</scope>
    <source>
        <strain evidence="2 3">NRRL B-16140</strain>
    </source>
</reference>
<keyword evidence="3" id="KW-1185">Reference proteome</keyword>
<feature type="transmembrane region" description="Helical" evidence="1">
    <location>
        <begin position="35"/>
        <end position="56"/>
    </location>
</feature>
<evidence type="ECO:0000313" key="2">
    <source>
        <dbReference type="EMBL" id="KJK51406.1"/>
    </source>
</evidence>
<sequence>MSKFEDNLWGDLKHEHAAELLQSVATQRRLRTRRWVGIAAGVVVLGATAVVAPVYFGGTPPAYAVVDNPDGSVTLTIHELQRFEEATAKLREKGVPAIVVPLREGCPRPAPGPDEPLGLVKIESSEEGTKITVVPGEISADATVVLATAPAEGDRWIIAGGTYSREKPPSCLPMPSRR</sequence>
<protein>
    <submittedName>
        <fullName evidence="2">Uncharacterized protein</fullName>
    </submittedName>
</protein>
<keyword evidence="1" id="KW-0472">Membrane</keyword>
<dbReference type="RefSeq" id="WP_045310542.1">
    <property type="nucleotide sequence ID" value="NZ_JYJG01000039.1"/>
</dbReference>
<evidence type="ECO:0000256" key="1">
    <source>
        <dbReference type="SAM" id="Phobius"/>
    </source>
</evidence>
<dbReference type="AlphaFoldDB" id="A0A0F0H987"/>
<keyword evidence="1" id="KW-0812">Transmembrane</keyword>
<comment type="caution">
    <text evidence="2">The sequence shown here is derived from an EMBL/GenBank/DDBJ whole genome shotgun (WGS) entry which is preliminary data.</text>
</comment>
<keyword evidence="1" id="KW-1133">Transmembrane helix</keyword>
<dbReference type="EMBL" id="JYJG01000039">
    <property type="protein sequence ID" value="KJK51406.1"/>
    <property type="molecule type" value="Genomic_DNA"/>
</dbReference>
<dbReference type="OrthoDB" id="3689027at2"/>
<evidence type="ECO:0000313" key="3">
    <source>
        <dbReference type="Proteomes" id="UP000033393"/>
    </source>
</evidence>
<dbReference type="Proteomes" id="UP000033393">
    <property type="component" value="Unassembled WGS sequence"/>
</dbReference>